<dbReference type="InterPro" id="IPR002220">
    <property type="entry name" value="DapA-like"/>
</dbReference>
<evidence type="ECO:0000256" key="3">
    <source>
        <dbReference type="ARBA" id="ARBA00007592"/>
    </source>
</evidence>
<dbReference type="UniPathway" id="UPA00034">
    <property type="reaction ID" value="UER00017"/>
</dbReference>
<dbReference type="EMBL" id="QOPD01000002">
    <property type="protein sequence ID" value="RCL38787.1"/>
    <property type="molecule type" value="Genomic_DNA"/>
</dbReference>
<keyword evidence="6 12" id="KW-0028">Amino-acid biosynthesis</keyword>
<gene>
    <name evidence="12" type="primary">dapA</name>
    <name evidence="16" type="ORF">DBW97_01885</name>
</gene>
<comment type="function">
    <text evidence="1 12">Catalyzes the condensation of (S)-aspartate-beta-semialdehyde [(S)-ASA] and pyruvate to 4-hydroxy-tetrahydrodipicolinate (HTPA).</text>
</comment>
<evidence type="ECO:0000313" key="16">
    <source>
        <dbReference type="EMBL" id="RCL38787.1"/>
    </source>
</evidence>
<keyword evidence="8 12" id="KW-0457">Lysine biosynthesis</keyword>
<dbReference type="GO" id="GO:0005829">
    <property type="term" value="C:cytosol"/>
    <property type="evidence" value="ECO:0007669"/>
    <property type="project" value="TreeGrafter"/>
</dbReference>
<evidence type="ECO:0000256" key="15">
    <source>
        <dbReference type="PIRSR" id="PIRSR001365-2"/>
    </source>
</evidence>
<name>A0A368BPJ0_9GAMM</name>
<comment type="similarity">
    <text evidence="3 12 13">Belongs to the DapA family.</text>
</comment>
<comment type="caution">
    <text evidence="12">Was originally thought to be a dihydrodipicolinate synthase (DHDPS), catalyzing the condensation of (S)-aspartate-beta-semialdehyde [(S)-ASA] and pyruvate to dihydrodipicolinate (DHDP). However, it was shown in E.coli that the product of the enzymatic reaction is not dihydrodipicolinate but in fact (4S)-4-hydroxy-2,3,4,5-tetrahydro-(2S)-dipicolinic acid (HTPA), and that the consecutive dehydration reaction leading to DHDP is not spontaneous but catalyzed by DapB.</text>
</comment>
<keyword evidence="9 12" id="KW-0456">Lyase</keyword>
<protein>
    <recommendedName>
        <fullName evidence="4 12">4-hydroxy-tetrahydrodipicolinate synthase</fullName>
        <shortName evidence="12">HTPA synthase</shortName>
        <ecNumber evidence="4 12">4.3.3.7</ecNumber>
    </recommendedName>
</protein>
<feature type="binding site" evidence="12 15">
    <location>
        <position position="44"/>
    </location>
    <ligand>
        <name>pyruvate</name>
        <dbReference type="ChEBI" id="CHEBI:15361"/>
    </ligand>
</feature>
<dbReference type="PRINTS" id="PR00146">
    <property type="entry name" value="DHPICSNTHASE"/>
</dbReference>
<evidence type="ECO:0000256" key="8">
    <source>
        <dbReference type="ARBA" id="ARBA00023154"/>
    </source>
</evidence>
<feature type="active site" description="Schiff-base intermediate with substrate" evidence="12 14">
    <location>
        <position position="157"/>
    </location>
</feature>
<reference evidence="16 17" key="1">
    <citation type="journal article" date="2018" name="Microbiome">
        <title>Fine metagenomic profile of the Mediterranean stratified and mixed water columns revealed by assembly and recruitment.</title>
        <authorList>
            <person name="Haro-Moreno J.M."/>
            <person name="Lopez-Perez M."/>
            <person name="De La Torre J.R."/>
            <person name="Picazo A."/>
            <person name="Camacho A."/>
            <person name="Rodriguez-Valera F."/>
        </authorList>
    </citation>
    <scope>NUCLEOTIDE SEQUENCE [LARGE SCALE GENOMIC DNA]</scope>
    <source>
        <strain evidence="16">MED-G83</strain>
    </source>
</reference>
<accession>A0A368BPJ0</accession>
<dbReference type="PANTHER" id="PTHR12128:SF66">
    <property type="entry name" value="4-HYDROXY-2-OXOGLUTARATE ALDOLASE, MITOCHONDRIAL"/>
    <property type="match status" value="1"/>
</dbReference>
<keyword evidence="5 12" id="KW-0963">Cytoplasm</keyword>
<comment type="caution">
    <text evidence="16">The sequence shown here is derived from an EMBL/GenBank/DDBJ whole genome shotgun (WGS) entry which is preliminary data.</text>
</comment>
<comment type="pathway">
    <text evidence="2 12">Amino-acid biosynthesis; L-lysine biosynthesis via DAP pathway; (S)-tetrahydrodipicolinate from L-aspartate: step 3/4.</text>
</comment>
<dbReference type="SMART" id="SM01130">
    <property type="entry name" value="DHDPS"/>
    <property type="match status" value="1"/>
</dbReference>
<feature type="site" description="Part of a proton relay during catalysis" evidence="12">
    <location>
        <position position="43"/>
    </location>
</feature>
<dbReference type="GO" id="GO:0019877">
    <property type="term" value="P:diaminopimelate biosynthetic process"/>
    <property type="evidence" value="ECO:0007669"/>
    <property type="project" value="UniProtKB-UniRule"/>
</dbReference>
<evidence type="ECO:0000256" key="14">
    <source>
        <dbReference type="PIRSR" id="PIRSR001365-1"/>
    </source>
</evidence>
<feature type="binding site" evidence="12 15">
    <location>
        <position position="201"/>
    </location>
    <ligand>
        <name>pyruvate</name>
        <dbReference type="ChEBI" id="CHEBI:15361"/>
    </ligand>
</feature>
<dbReference type="Proteomes" id="UP000252147">
    <property type="component" value="Unassembled WGS sequence"/>
</dbReference>
<dbReference type="PIRSF" id="PIRSF001365">
    <property type="entry name" value="DHDPS"/>
    <property type="match status" value="1"/>
</dbReference>
<dbReference type="Pfam" id="PF00701">
    <property type="entry name" value="DHDPS"/>
    <property type="match status" value="1"/>
</dbReference>
<keyword evidence="7 12" id="KW-0220">Diaminopimelate biosynthesis</keyword>
<evidence type="ECO:0000256" key="2">
    <source>
        <dbReference type="ARBA" id="ARBA00005120"/>
    </source>
</evidence>
<evidence type="ECO:0000256" key="10">
    <source>
        <dbReference type="ARBA" id="ARBA00023270"/>
    </source>
</evidence>
<dbReference type="CDD" id="cd00950">
    <property type="entry name" value="DHDPS"/>
    <property type="match status" value="1"/>
</dbReference>
<dbReference type="InterPro" id="IPR005263">
    <property type="entry name" value="DapA"/>
</dbReference>
<dbReference type="InterPro" id="IPR020624">
    <property type="entry name" value="Schiff_base-form_aldolases_CS"/>
</dbReference>
<evidence type="ECO:0000256" key="4">
    <source>
        <dbReference type="ARBA" id="ARBA00012086"/>
    </source>
</evidence>
<dbReference type="EC" id="4.3.3.7" evidence="4 12"/>
<dbReference type="PROSITE" id="PS00665">
    <property type="entry name" value="DHDPS_1"/>
    <property type="match status" value="1"/>
</dbReference>
<comment type="subcellular location">
    <subcellularLocation>
        <location evidence="12">Cytoplasm</location>
    </subcellularLocation>
</comment>
<feature type="active site" description="Proton donor/acceptor" evidence="12 14">
    <location>
        <position position="129"/>
    </location>
</feature>
<dbReference type="GO" id="GO:0008840">
    <property type="term" value="F:4-hydroxy-tetrahydrodipicolinate synthase activity"/>
    <property type="evidence" value="ECO:0007669"/>
    <property type="project" value="UniProtKB-UniRule"/>
</dbReference>
<evidence type="ECO:0000256" key="6">
    <source>
        <dbReference type="ARBA" id="ARBA00022605"/>
    </source>
</evidence>
<evidence type="ECO:0000313" key="17">
    <source>
        <dbReference type="Proteomes" id="UP000252147"/>
    </source>
</evidence>
<dbReference type="AlphaFoldDB" id="A0A368BPJ0"/>
<feature type="site" description="Part of a proton relay during catalysis" evidence="12">
    <location>
        <position position="104"/>
    </location>
</feature>
<dbReference type="Gene3D" id="3.20.20.70">
    <property type="entry name" value="Aldolase class I"/>
    <property type="match status" value="1"/>
</dbReference>
<dbReference type="NCBIfam" id="TIGR00674">
    <property type="entry name" value="dapA"/>
    <property type="match status" value="1"/>
</dbReference>
<dbReference type="PROSITE" id="PS00666">
    <property type="entry name" value="DHDPS_2"/>
    <property type="match status" value="1"/>
</dbReference>
<organism evidence="16 17">
    <name type="scientific">SAR86 cluster bacterium</name>
    <dbReference type="NCBI Taxonomy" id="2030880"/>
    <lineage>
        <taxon>Bacteria</taxon>
        <taxon>Pseudomonadati</taxon>
        <taxon>Pseudomonadota</taxon>
        <taxon>Gammaproteobacteria</taxon>
        <taxon>SAR86 cluster</taxon>
    </lineage>
</organism>
<dbReference type="HAMAP" id="MF_00418">
    <property type="entry name" value="DapA"/>
    <property type="match status" value="1"/>
</dbReference>
<evidence type="ECO:0000256" key="11">
    <source>
        <dbReference type="ARBA" id="ARBA00047836"/>
    </source>
</evidence>
<evidence type="ECO:0000256" key="9">
    <source>
        <dbReference type="ARBA" id="ARBA00023239"/>
    </source>
</evidence>
<evidence type="ECO:0000256" key="1">
    <source>
        <dbReference type="ARBA" id="ARBA00003294"/>
    </source>
</evidence>
<evidence type="ECO:0000256" key="13">
    <source>
        <dbReference type="PIRNR" id="PIRNR001365"/>
    </source>
</evidence>
<sequence>MKGSLVAIVTPMHDDGAVDYQSFNKLIQFHEEQGTDGIVLVGTTGESATLSSVERGQIFSFARKATTLPLMAGVGSSSTKDATSLIDIALKNGIGDCLAVTPYYNRPSQKGLFLHYKELAKTDAQIFLYNVPGRTGVDLLPSTVNQLMDIENIVGLKEAVATNERFDELSNLLNKNSDFLMFSGDDPTFVQFMELGGVGVISVAANVIPKQIKDLCDMCLSGDFSNANQSVEKYLKIFELLFIEASPSPCKYLLEKKGLVKNNLRLPLHPLSEEYKQTIDLAYEVIA</sequence>
<dbReference type="InterPro" id="IPR013785">
    <property type="entry name" value="Aldolase_TIM"/>
</dbReference>
<dbReference type="GO" id="GO:0009089">
    <property type="term" value="P:lysine biosynthetic process via diaminopimelate"/>
    <property type="evidence" value="ECO:0007669"/>
    <property type="project" value="UniProtKB-UniRule"/>
</dbReference>
<dbReference type="SUPFAM" id="SSF51569">
    <property type="entry name" value="Aldolase"/>
    <property type="match status" value="1"/>
</dbReference>
<evidence type="ECO:0000256" key="5">
    <source>
        <dbReference type="ARBA" id="ARBA00022490"/>
    </source>
</evidence>
<keyword evidence="10 12" id="KW-0704">Schiff base</keyword>
<comment type="subunit">
    <text evidence="12">Homotetramer; dimer of dimers.</text>
</comment>
<dbReference type="PANTHER" id="PTHR12128">
    <property type="entry name" value="DIHYDRODIPICOLINATE SYNTHASE"/>
    <property type="match status" value="1"/>
</dbReference>
<comment type="catalytic activity">
    <reaction evidence="11 12">
        <text>L-aspartate 4-semialdehyde + pyruvate = (2S,4S)-4-hydroxy-2,3,4,5-tetrahydrodipicolinate + H2O + H(+)</text>
        <dbReference type="Rhea" id="RHEA:34171"/>
        <dbReference type="ChEBI" id="CHEBI:15361"/>
        <dbReference type="ChEBI" id="CHEBI:15377"/>
        <dbReference type="ChEBI" id="CHEBI:15378"/>
        <dbReference type="ChEBI" id="CHEBI:67139"/>
        <dbReference type="ChEBI" id="CHEBI:537519"/>
        <dbReference type="EC" id="4.3.3.7"/>
    </reaction>
</comment>
<evidence type="ECO:0000256" key="12">
    <source>
        <dbReference type="HAMAP-Rule" id="MF_00418"/>
    </source>
</evidence>
<proteinExistence type="inferred from homology"/>
<dbReference type="InterPro" id="IPR020625">
    <property type="entry name" value="Schiff_base-form_aldolases_AS"/>
</dbReference>
<evidence type="ECO:0000256" key="7">
    <source>
        <dbReference type="ARBA" id="ARBA00022915"/>
    </source>
</evidence>